<feature type="region of interest" description="Disordered" evidence="1">
    <location>
        <begin position="63"/>
        <end position="105"/>
    </location>
</feature>
<evidence type="ECO:0000313" key="2">
    <source>
        <dbReference type="EMBL" id="TCS36155.1"/>
    </source>
</evidence>
<dbReference type="Proteomes" id="UP000295793">
    <property type="component" value="Unassembled WGS sequence"/>
</dbReference>
<reference evidence="2 3" key="1">
    <citation type="submission" date="2019-03" db="EMBL/GenBank/DDBJ databases">
        <title>Genomic Encyclopedia of Archaeal and Bacterial Type Strains, Phase II (KMG-II): from individual species to whole genera.</title>
        <authorList>
            <person name="Goeker M."/>
        </authorList>
    </citation>
    <scope>NUCLEOTIDE SEQUENCE [LARGE SCALE GENOMIC DNA]</scope>
    <source>
        <strain evidence="2 3">DSM 15388</strain>
    </source>
</reference>
<name>A0A4R3HVQ1_9GAMM</name>
<organism evidence="2 3">
    <name type="scientific">Reinekea marinisedimentorum</name>
    <dbReference type="NCBI Taxonomy" id="230495"/>
    <lineage>
        <taxon>Bacteria</taxon>
        <taxon>Pseudomonadati</taxon>
        <taxon>Pseudomonadota</taxon>
        <taxon>Gammaproteobacteria</taxon>
        <taxon>Oceanospirillales</taxon>
        <taxon>Saccharospirillaceae</taxon>
        <taxon>Reinekea</taxon>
    </lineage>
</organism>
<gene>
    <name evidence="2" type="ORF">BCF53_1261</name>
</gene>
<protein>
    <recommendedName>
        <fullName evidence="4">Uracil DNA glycosylase superfamily protein</fullName>
    </recommendedName>
</protein>
<proteinExistence type="predicted"/>
<dbReference type="AlphaFoldDB" id="A0A4R3HVQ1"/>
<dbReference type="EMBL" id="SLZR01000026">
    <property type="protein sequence ID" value="TCS36155.1"/>
    <property type="molecule type" value="Genomic_DNA"/>
</dbReference>
<evidence type="ECO:0000313" key="3">
    <source>
        <dbReference type="Proteomes" id="UP000295793"/>
    </source>
</evidence>
<sequence>MHGNLVESKQQLKSDYLESMGIQPWFPRAVLANSLPPLQLSDDLDSEEDVAVVARLHAHQAAEGSSVNQAVSENPEAAQQKKVAQQPKAEVQKPNQKQKQKQKVPQARPVRFGLGLYVFGDWLVASSLIDDHALYQDQAISLAGNIVKAIEGQLSPLEYHHTISWPFFSNASADQGVDAARQYVSGVIDHLKEKHETSKLLVFGGVLPKLNSWPLTGRINDSTERLILPSLYKMMDEPALKARAWHEIQTSPFLHKQ</sequence>
<feature type="compositionally biased region" description="Low complexity" evidence="1">
    <location>
        <begin position="75"/>
        <end position="95"/>
    </location>
</feature>
<keyword evidence="3" id="KW-1185">Reference proteome</keyword>
<accession>A0A4R3HVQ1</accession>
<feature type="compositionally biased region" description="Polar residues" evidence="1">
    <location>
        <begin position="63"/>
        <end position="72"/>
    </location>
</feature>
<evidence type="ECO:0000256" key="1">
    <source>
        <dbReference type="SAM" id="MobiDB-lite"/>
    </source>
</evidence>
<evidence type="ECO:0008006" key="4">
    <source>
        <dbReference type="Google" id="ProtNLM"/>
    </source>
</evidence>
<comment type="caution">
    <text evidence="2">The sequence shown here is derived from an EMBL/GenBank/DDBJ whole genome shotgun (WGS) entry which is preliminary data.</text>
</comment>